<dbReference type="Proteomes" id="UP000009872">
    <property type="component" value="Unassembled WGS sequence"/>
</dbReference>
<proteinExistence type="predicted"/>
<dbReference type="HOGENOM" id="CLU_079317_0_0_10"/>
<protein>
    <recommendedName>
        <fullName evidence="3">RteC protein</fullName>
    </recommendedName>
</protein>
<dbReference type="OrthoDB" id="790983at2"/>
<gene>
    <name evidence="1" type="ORF">HMPREF9447_01664</name>
</gene>
<organism evidence="1 2">
    <name type="scientific">Bacteroides oleiciplenus YIT 12058</name>
    <dbReference type="NCBI Taxonomy" id="742727"/>
    <lineage>
        <taxon>Bacteria</taxon>
        <taxon>Pseudomonadati</taxon>
        <taxon>Bacteroidota</taxon>
        <taxon>Bacteroidia</taxon>
        <taxon>Bacteroidales</taxon>
        <taxon>Bacteroidaceae</taxon>
        <taxon>Bacteroides</taxon>
    </lineage>
</organism>
<dbReference type="RefSeq" id="WP_009129227.1">
    <property type="nucleotide sequence ID" value="NZ_JH992940.1"/>
</dbReference>
<evidence type="ECO:0000313" key="2">
    <source>
        <dbReference type="Proteomes" id="UP000009872"/>
    </source>
</evidence>
<evidence type="ECO:0008006" key="3">
    <source>
        <dbReference type="Google" id="ProtNLM"/>
    </source>
</evidence>
<dbReference type="EMBL" id="ADLF01000008">
    <property type="protein sequence ID" value="EKU91474.1"/>
    <property type="molecule type" value="Genomic_DNA"/>
</dbReference>
<reference evidence="1 2" key="1">
    <citation type="submission" date="2012-09" db="EMBL/GenBank/DDBJ databases">
        <title>The Genome Sequence of Bacteroides oleiciplenus YIT 12058.</title>
        <authorList>
            <consortium name="The Broad Institute Genome Sequencing Platform"/>
            <person name="Earl A."/>
            <person name="Ward D."/>
            <person name="Feldgarden M."/>
            <person name="Gevers D."/>
            <person name="Morotomi M."/>
            <person name="Walker B."/>
            <person name="Young S.K."/>
            <person name="Zeng Q."/>
            <person name="Gargeya S."/>
            <person name="Fitzgerald M."/>
            <person name="Haas B."/>
            <person name="Abouelleil A."/>
            <person name="Alvarado L."/>
            <person name="Arachchi H.M."/>
            <person name="Berlin A.M."/>
            <person name="Chapman S.B."/>
            <person name="Goldberg J."/>
            <person name="Griggs A."/>
            <person name="Gujja S."/>
            <person name="Hansen M."/>
            <person name="Howarth C."/>
            <person name="Imamovic A."/>
            <person name="Larimer J."/>
            <person name="McCowen C."/>
            <person name="Montmayeur A."/>
            <person name="Murphy C."/>
            <person name="Neiman D."/>
            <person name="Pearson M."/>
            <person name="Priest M."/>
            <person name="Roberts A."/>
            <person name="Saif S."/>
            <person name="Shea T."/>
            <person name="Sisk P."/>
            <person name="Sykes S."/>
            <person name="Wortman J."/>
            <person name="Nusbaum C."/>
            <person name="Birren B."/>
        </authorList>
    </citation>
    <scope>NUCLEOTIDE SEQUENCE [LARGE SCALE GENOMIC DNA]</scope>
    <source>
        <strain evidence="1 2">YIT 12058</strain>
    </source>
</reference>
<dbReference type="Pfam" id="PF09357">
    <property type="entry name" value="RteC"/>
    <property type="match status" value="1"/>
</dbReference>
<dbReference type="InterPro" id="IPR018534">
    <property type="entry name" value="Tet_reg_excision_RteC"/>
</dbReference>
<accession>K9E350</accession>
<dbReference type="STRING" id="742727.HMPREF9447_01664"/>
<dbReference type="AlphaFoldDB" id="K9E350"/>
<comment type="caution">
    <text evidence="1">The sequence shown here is derived from an EMBL/GenBank/DDBJ whole genome shotgun (WGS) entry which is preliminary data.</text>
</comment>
<name>K9E350_9BACE</name>
<dbReference type="eggNOG" id="ENOG502Z9CP">
    <property type="taxonomic scope" value="Bacteria"/>
</dbReference>
<sequence length="274" mass="32140">MIETYFSTLLQEIDRYTGTVNLEGENIIPGCREMMNYLKGKMIELKNFALSREFKDDAEEIRFFKYQKPLILGRLLYFYKLYQIESNRPPNYELAVGYYQGEIEKLKTVFERSLSFFQYYRSGATYRDSFYFKRGQTEISPETDTFLFEPEAEFSTGYDRLVARLIAVELLLAFLTRRMREPADGEPLSGKKLYWTDKKAAAVELIYGIHAVGSVDNGKADIIDIVTAFERTFHIDLGDVYHTFIAMRNRKNSRTVYLDQIIEQLLKRMDETDS</sequence>
<dbReference type="PATRIC" id="fig|742727.4.peg.1688"/>
<keyword evidence="2" id="KW-1185">Reference proteome</keyword>
<evidence type="ECO:0000313" key="1">
    <source>
        <dbReference type="EMBL" id="EKU91474.1"/>
    </source>
</evidence>